<dbReference type="AlphaFoldDB" id="A0A4R8MM45"/>
<dbReference type="PIRSF" id="PIRSF000709">
    <property type="entry name" value="6PFK_2-Ptase"/>
    <property type="match status" value="1"/>
</dbReference>
<evidence type="ECO:0000313" key="5">
    <source>
        <dbReference type="Proteomes" id="UP000295066"/>
    </source>
</evidence>
<dbReference type="InterPro" id="IPR017578">
    <property type="entry name" value="Ribazole_CobC"/>
</dbReference>
<organism evidence="4 5">
    <name type="scientific">Aminivibrio pyruvatiphilus</name>
    <dbReference type="NCBI Taxonomy" id="1005740"/>
    <lineage>
        <taxon>Bacteria</taxon>
        <taxon>Thermotogati</taxon>
        <taxon>Synergistota</taxon>
        <taxon>Synergistia</taxon>
        <taxon>Synergistales</taxon>
        <taxon>Aminobacteriaceae</taxon>
        <taxon>Aminivibrio</taxon>
    </lineage>
</organism>
<comment type="caution">
    <text evidence="4">The sequence shown here is derived from an EMBL/GenBank/DDBJ whole genome shotgun (WGS) entry which is preliminary data.</text>
</comment>
<reference evidence="4 5" key="1">
    <citation type="submission" date="2019-03" db="EMBL/GenBank/DDBJ databases">
        <title>Genomic Encyclopedia of Type Strains, Phase IV (KMG-IV): sequencing the most valuable type-strain genomes for metagenomic binning, comparative biology and taxonomic classification.</title>
        <authorList>
            <person name="Goeker M."/>
        </authorList>
    </citation>
    <scope>NUCLEOTIDE SEQUENCE [LARGE SCALE GENOMIC DNA]</scope>
    <source>
        <strain evidence="4 5">DSM 25964</strain>
    </source>
</reference>
<evidence type="ECO:0000256" key="1">
    <source>
        <dbReference type="NCBIfam" id="TIGR03162"/>
    </source>
</evidence>
<dbReference type="SMART" id="SM00855">
    <property type="entry name" value="PGAM"/>
    <property type="match status" value="1"/>
</dbReference>
<dbReference type="RefSeq" id="WP_166669943.1">
    <property type="nucleotide sequence ID" value="NZ_SORI01000001.1"/>
</dbReference>
<dbReference type="EC" id="3.1.3.73" evidence="1"/>
<proteinExistence type="predicted"/>
<sequence>MPRKRILLVRHGKTEWNGLSRFQGKSDIPLNDEGKCQAELLAARLEGWEPAAVFSSPLSRARETAEIIASRNPGVSPVLRENLAEMGFGTWEGRSLHEIESADPESFCRWKESPFECPPPGGETFESVKSRVRSALDEILSKDGDRTVAVSHGGILRMMLVLLLDLPPRQVWRMKISNCSATGIDVGKRGSSLAFLNDDLHTRMSGSDLKKLPFPV</sequence>
<feature type="binding site" evidence="3">
    <location>
        <position position="60"/>
    </location>
    <ligand>
        <name>substrate</name>
    </ligand>
</feature>
<feature type="active site" description="Proton donor/acceptor" evidence="2">
    <location>
        <position position="85"/>
    </location>
</feature>
<dbReference type="SUPFAM" id="SSF53254">
    <property type="entry name" value="Phosphoglycerate mutase-like"/>
    <property type="match status" value="1"/>
</dbReference>
<feature type="binding site" evidence="3">
    <location>
        <begin position="10"/>
        <end position="17"/>
    </location>
    <ligand>
        <name>substrate</name>
    </ligand>
</feature>
<dbReference type="GO" id="GO:0009236">
    <property type="term" value="P:cobalamin biosynthetic process"/>
    <property type="evidence" value="ECO:0007669"/>
    <property type="project" value="UniProtKB-UniRule"/>
</dbReference>
<dbReference type="Pfam" id="PF00300">
    <property type="entry name" value="His_Phos_1"/>
    <property type="match status" value="1"/>
</dbReference>
<dbReference type="Proteomes" id="UP000295066">
    <property type="component" value="Unassembled WGS sequence"/>
</dbReference>
<name>A0A4R8MM45_9BACT</name>
<keyword evidence="5" id="KW-1185">Reference proteome</keyword>
<dbReference type="NCBIfam" id="TIGR03162">
    <property type="entry name" value="ribazole_cobC"/>
    <property type="match status" value="1"/>
</dbReference>
<feature type="active site" description="Tele-phosphohistidine intermediate" evidence="2">
    <location>
        <position position="11"/>
    </location>
</feature>
<protein>
    <recommendedName>
        <fullName evidence="1">Alpha-ribazole phosphatase</fullName>
        <ecNumber evidence="1">3.1.3.73</ecNumber>
    </recommendedName>
</protein>
<dbReference type="GO" id="GO:0043755">
    <property type="term" value="F:alpha-ribazole phosphatase activity"/>
    <property type="evidence" value="ECO:0007669"/>
    <property type="project" value="UniProtKB-UniRule"/>
</dbReference>
<dbReference type="Gene3D" id="3.40.50.1240">
    <property type="entry name" value="Phosphoglycerate mutase-like"/>
    <property type="match status" value="1"/>
</dbReference>
<evidence type="ECO:0000256" key="2">
    <source>
        <dbReference type="PIRSR" id="PIRSR613078-1"/>
    </source>
</evidence>
<dbReference type="InterPro" id="IPR029033">
    <property type="entry name" value="His_PPase_superfam"/>
</dbReference>
<evidence type="ECO:0000313" key="4">
    <source>
        <dbReference type="EMBL" id="TDY65085.1"/>
    </source>
</evidence>
<gene>
    <name evidence="4" type="ORF">C8D99_101235</name>
</gene>
<dbReference type="InterPro" id="IPR050275">
    <property type="entry name" value="PGM_Phosphatase"/>
</dbReference>
<accession>A0A4R8MM45</accession>
<dbReference type="PANTHER" id="PTHR48100">
    <property type="entry name" value="BROAD-SPECIFICITY PHOSPHATASE YOR283W-RELATED"/>
    <property type="match status" value="1"/>
</dbReference>
<dbReference type="InterPro" id="IPR013078">
    <property type="entry name" value="His_Pase_superF_clade-1"/>
</dbReference>
<evidence type="ECO:0000256" key="3">
    <source>
        <dbReference type="PIRSR" id="PIRSR613078-2"/>
    </source>
</evidence>
<dbReference type="EMBL" id="SORI01000001">
    <property type="protein sequence ID" value="TDY65085.1"/>
    <property type="molecule type" value="Genomic_DNA"/>
</dbReference>
<dbReference type="CDD" id="cd07067">
    <property type="entry name" value="HP_PGM_like"/>
    <property type="match status" value="1"/>
</dbReference>